<name>A0A7V8NW52_9BACT</name>
<evidence type="ECO:0008006" key="5">
    <source>
        <dbReference type="Google" id="ProtNLM"/>
    </source>
</evidence>
<feature type="transmembrane region" description="Helical" evidence="2">
    <location>
        <begin position="20"/>
        <end position="41"/>
    </location>
</feature>
<evidence type="ECO:0000313" key="3">
    <source>
        <dbReference type="EMBL" id="MBA0088593.1"/>
    </source>
</evidence>
<evidence type="ECO:0000313" key="4">
    <source>
        <dbReference type="Proteomes" id="UP000567293"/>
    </source>
</evidence>
<keyword evidence="1" id="KW-0175">Coiled coil</keyword>
<gene>
    <name evidence="3" type="ORF">HRJ53_26700</name>
</gene>
<proteinExistence type="predicted"/>
<dbReference type="EMBL" id="JACDQQ010002582">
    <property type="protein sequence ID" value="MBA0088593.1"/>
    <property type="molecule type" value="Genomic_DNA"/>
</dbReference>
<evidence type="ECO:0000256" key="2">
    <source>
        <dbReference type="SAM" id="Phobius"/>
    </source>
</evidence>
<keyword evidence="2" id="KW-0472">Membrane</keyword>
<sequence>MRVRLNLATKPLESHRRFLVGAGLSAFVAAVFFVVLGWHAYSVRNAAAEVRARTEKMREEYARYEEERNDLKRFFDQKSIKGLSDRAAFINGIIAVRSFNWTKMFMDLEHILPGGVHIISIEPKQVSGHVELNLTFGASSDDVKLKFLRALETSKQFSDVQVDTDAPAAAGNGPSADKRVVHLSTFYSGA</sequence>
<dbReference type="AlphaFoldDB" id="A0A7V8NW52"/>
<comment type="caution">
    <text evidence="3">The sequence shown here is derived from an EMBL/GenBank/DDBJ whole genome shotgun (WGS) entry which is preliminary data.</text>
</comment>
<feature type="coiled-coil region" evidence="1">
    <location>
        <begin position="47"/>
        <end position="74"/>
    </location>
</feature>
<keyword evidence="2" id="KW-1133">Transmembrane helix</keyword>
<organism evidence="3 4">
    <name type="scientific">Candidatus Acidiferrum panamense</name>
    <dbReference type="NCBI Taxonomy" id="2741543"/>
    <lineage>
        <taxon>Bacteria</taxon>
        <taxon>Pseudomonadati</taxon>
        <taxon>Acidobacteriota</taxon>
        <taxon>Terriglobia</taxon>
        <taxon>Candidatus Acidiferrales</taxon>
        <taxon>Candidatus Acidiferrum</taxon>
    </lineage>
</organism>
<reference evidence="3" key="1">
    <citation type="submission" date="2020-06" db="EMBL/GenBank/DDBJ databases">
        <title>Legume-microbial interactions unlock mineral nutrients during tropical forest succession.</title>
        <authorList>
            <person name="Epihov D.Z."/>
        </authorList>
    </citation>
    <scope>NUCLEOTIDE SEQUENCE [LARGE SCALE GENOMIC DNA]</scope>
    <source>
        <strain evidence="3">Pan2503</strain>
    </source>
</reference>
<dbReference type="Proteomes" id="UP000567293">
    <property type="component" value="Unassembled WGS sequence"/>
</dbReference>
<keyword evidence="2" id="KW-0812">Transmembrane</keyword>
<keyword evidence="4" id="KW-1185">Reference proteome</keyword>
<accession>A0A7V8NW52</accession>
<protein>
    <recommendedName>
        <fullName evidence="5">PilN domain-containing protein</fullName>
    </recommendedName>
</protein>
<evidence type="ECO:0000256" key="1">
    <source>
        <dbReference type="SAM" id="Coils"/>
    </source>
</evidence>